<reference evidence="2" key="1">
    <citation type="submission" date="2020-03" db="EMBL/GenBank/DDBJ databases">
        <title>The deep terrestrial virosphere.</title>
        <authorList>
            <person name="Holmfeldt K."/>
            <person name="Nilsson E."/>
            <person name="Simone D."/>
            <person name="Lopez-Fernandez M."/>
            <person name="Wu X."/>
            <person name="de Brujin I."/>
            <person name="Lundin D."/>
            <person name="Andersson A."/>
            <person name="Bertilsson S."/>
            <person name="Dopson M."/>
        </authorList>
    </citation>
    <scope>NUCLEOTIDE SEQUENCE</scope>
    <source>
        <strain evidence="4">MM415A00538</strain>
        <strain evidence="3">MM415B01762</strain>
        <strain evidence="2">TM448A00691</strain>
        <strain evidence="5">TM448B01336</strain>
    </source>
</reference>
<dbReference type="GO" id="GO:0016740">
    <property type="term" value="F:transferase activity"/>
    <property type="evidence" value="ECO:0007669"/>
    <property type="project" value="UniProtKB-KW"/>
</dbReference>
<proteinExistence type="predicted"/>
<accession>A0A6H1ZJQ4</accession>
<sequence length="203" mass="23142">MAGKPKLFIATPCGRMFPYEYVQSITTTLLKLYEKYALGVGLFESPLVYRNRNQLFAQAYKDGVDYILFVDSDMDWSPGDVDKLVALDKDIACGLYYSRKPVDQNRHLPMVMEYVDGQYEIAEVSDKPFLISACGMAFTLIKRSVIEKMFEEYCEPFNPIISNGDFLGEDISFCDRARNKGFEVWCNPDVKIGHLVTVSMGKE</sequence>
<gene>
    <name evidence="4" type="ORF">MM415A00538_0012</name>
    <name evidence="3" type="ORF">MM415B01762_0011</name>
    <name evidence="2" type="ORF">TM448A00691_0012</name>
    <name evidence="5" type="ORF">TM448B01336_0011</name>
</gene>
<name>A0A6H1ZJQ4_9ZZZZ</name>
<evidence type="ECO:0000313" key="3">
    <source>
        <dbReference type="EMBL" id="QJA56949.1"/>
    </source>
</evidence>
<organism evidence="2">
    <name type="scientific">viral metagenome</name>
    <dbReference type="NCBI Taxonomy" id="1070528"/>
    <lineage>
        <taxon>unclassified sequences</taxon>
        <taxon>metagenomes</taxon>
        <taxon>organismal metagenomes</taxon>
    </lineage>
</organism>
<feature type="domain" description="Glycosyltransferase 2-like" evidence="1">
    <location>
        <begin position="50"/>
        <end position="150"/>
    </location>
</feature>
<evidence type="ECO:0000313" key="5">
    <source>
        <dbReference type="EMBL" id="QJH98521.1"/>
    </source>
</evidence>
<dbReference type="EMBL" id="MT144045">
    <property type="protein sequence ID" value="QJA47495.1"/>
    <property type="molecule type" value="Genomic_DNA"/>
</dbReference>
<dbReference type="EMBL" id="MT141246">
    <property type="protein sequence ID" value="QJA56949.1"/>
    <property type="molecule type" value="Genomic_DNA"/>
</dbReference>
<evidence type="ECO:0000313" key="4">
    <source>
        <dbReference type="EMBL" id="QJA81414.1"/>
    </source>
</evidence>
<dbReference type="EMBL" id="MT144738">
    <property type="protein sequence ID" value="QJH98521.1"/>
    <property type="molecule type" value="Genomic_DNA"/>
</dbReference>
<keyword evidence="2" id="KW-0808">Transferase</keyword>
<dbReference type="SUPFAM" id="SSF53448">
    <property type="entry name" value="Nucleotide-diphospho-sugar transferases"/>
    <property type="match status" value="1"/>
</dbReference>
<dbReference type="Pfam" id="PF00535">
    <property type="entry name" value="Glycos_transf_2"/>
    <property type="match status" value="1"/>
</dbReference>
<protein>
    <submittedName>
        <fullName evidence="2">Putative glycosyltransferase</fullName>
    </submittedName>
</protein>
<evidence type="ECO:0000313" key="2">
    <source>
        <dbReference type="EMBL" id="QJA47495.1"/>
    </source>
</evidence>
<dbReference type="EMBL" id="MT142458">
    <property type="protein sequence ID" value="QJA81414.1"/>
    <property type="molecule type" value="Genomic_DNA"/>
</dbReference>
<dbReference type="InterPro" id="IPR001173">
    <property type="entry name" value="Glyco_trans_2-like"/>
</dbReference>
<dbReference type="InterPro" id="IPR029044">
    <property type="entry name" value="Nucleotide-diphossugar_trans"/>
</dbReference>
<dbReference type="Gene3D" id="3.90.550.40">
    <property type="match status" value="1"/>
</dbReference>
<dbReference type="AlphaFoldDB" id="A0A6H1ZJQ4"/>
<evidence type="ECO:0000259" key="1">
    <source>
        <dbReference type="Pfam" id="PF00535"/>
    </source>
</evidence>